<dbReference type="InterPro" id="IPR002675">
    <property type="entry name" value="Ribosomal_eL38"/>
</dbReference>
<evidence type="ECO:0000256" key="6">
    <source>
        <dbReference type="RuleBase" id="RU003445"/>
    </source>
</evidence>
<dbReference type="EMBL" id="CP092872">
    <property type="protein sequence ID" value="UYV72696.1"/>
    <property type="molecule type" value="Genomic_DNA"/>
</dbReference>
<evidence type="ECO:0000256" key="3">
    <source>
        <dbReference type="ARBA" id="ARBA00023274"/>
    </source>
</evidence>
<gene>
    <name evidence="7" type="ORF">LAZ67_10000331</name>
</gene>
<evidence type="ECO:0000313" key="7">
    <source>
        <dbReference type="EMBL" id="UYV72696.1"/>
    </source>
</evidence>
<proteinExistence type="inferred from homology"/>
<protein>
    <recommendedName>
        <fullName evidence="4">Large ribosomal subunit protein eL38</fullName>
    </recommendedName>
    <alternativeName>
        <fullName evidence="5">60S ribosomal protein L38</fullName>
    </alternativeName>
</protein>
<comment type="similarity">
    <text evidence="1 6">Belongs to the eukaryotic ribosomal protein eL38 family.</text>
</comment>
<reference evidence="7 8" key="1">
    <citation type="submission" date="2022-01" db="EMBL/GenBank/DDBJ databases">
        <title>A chromosomal length assembly of Cordylochernes scorpioides.</title>
        <authorList>
            <person name="Zeh D."/>
            <person name="Zeh J."/>
        </authorList>
    </citation>
    <scope>NUCLEOTIDE SEQUENCE [LARGE SCALE GENOMIC DNA]</scope>
    <source>
        <strain evidence="7">IN4F17</strain>
        <tissue evidence="7">Whole Body</tissue>
    </source>
</reference>
<evidence type="ECO:0000256" key="4">
    <source>
        <dbReference type="ARBA" id="ARBA00035235"/>
    </source>
</evidence>
<evidence type="ECO:0000313" key="8">
    <source>
        <dbReference type="Proteomes" id="UP001235939"/>
    </source>
</evidence>
<keyword evidence="8" id="KW-1185">Reference proteome</keyword>
<name>A0ABY6KV16_9ARAC</name>
<dbReference type="Pfam" id="PF01781">
    <property type="entry name" value="Ribosomal_L38e"/>
    <property type="match status" value="1"/>
</dbReference>
<sequence>MPQIYTCEFEGIAAKVSALLYLNQQKEYNSGTCLRLPRQKNPWRRGCPLVKRSDPHYTRPAWTTPPCRINHTPGDKSPRLLLAEDVTRLCPPPHRNAVFGACHMAAGTARVHPSFSNFTLMPKQIKGVKDFVYTIKKKHPKEIRIKKNKDNVKLKIRCKRYLHTFVTKKENLEGLKKAFPPQVVIREL</sequence>
<evidence type="ECO:0000256" key="5">
    <source>
        <dbReference type="ARBA" id="ARBA00035338"/>
    </source>
</evidence>
<dbReference type="Proteomes" id="UP001235939">
    <property type="component" value="Chromosome 10"/>
</dbReference>
<dbReference type="InterPro" id="IPR038464">
    <property type="entry name" value="Ribosomal_eL38_sf"/>
</dbReference>
<keyword evidence="2 6" id="KW-0689">Ribosomal protein</keyword>
<keyword evidence="3 6" id="KW-0687">Ribonucleoprotein</keyword>
<evidence type="ECO:0000256" key="2">
    <source>
        <dbReference type="ARBA" id="ARBA00022980"/>
    </source>
</evidence>
<evidence type="ECO:0000256" key="1">
    <source>
        <dbReference type="ARBA" id="ARBA00007803"/>
    </source>
</evidence>
<dbReference type="PANTHER" id="PTHR10965:SF0">
    <property type="entry name" value="LARGE RIBOSOMAL SUBUNIT PROTEIN EL38"/>
    <property type="match status" value="1"/>
</dbReference>
<accession>A0ABY6KV16</accession>
<dbReference type="Gene3D" id="3.30.720.90">
    <property type="match status" value="1"/>
</dbReference>
<dbReference type="PANTHER" id="PTHR10965">
    <property type="entry name" value="60S RIBOSOMAL PROTEIN L38"/>
    <property type="match status" value="1"/>
</dbReference>
<organism evidence="7 8">
    <name type="scientific">Cordylochernes scorpioides</name>
    <dbReference type="NCBI Taxonomy" id="51811"/>
    <lineage>
        <taxon>Eukaryota</taxon>
        <taxon>Metazoa</taxon>
        <taxon>Ecdysozoa</taxon>
        <taxon>Arthropoda</taxon>
        <taxon>Chelicerata</taxon>
        <taxon>Arachnida</taxon>
        <taxon>Pseudoscorpiones</taxon>
        <taxon>Cheliferoidea</taxon>
        <taxon>Chernetidae</taxon>
        <taxon>Cordylochernes</taxon>
    </lineage>
</organism>